<evidence type="ECO:0000313" key="3">
    <source>
        <dbReference type="Proteomes" id="UP001374579"/>
    </source>
</evidence>
<keyword evidence="3" id="KW-1185">Reference proteome</keyword>
<gene>
    <name evidence="2" type="ORF">V1264_019643</name>
</gene>
<feature type="compositionally biased region" description="Low complexity" evidence="1">
    <location>
        <begin position="282"/>
        <end position="293"/>
    </location>
</feature>
<feature type="compositionally biased region" description="Basic and acidic residues" evidence="1">
    <location>
        <begin position="90"/>
        <end position="105"/>
    </location>
</feature>
<comment type="caution">
    <text evidence="2">The sequence shown here is derived from an EMBL/GenBank/DDBJ whole genome shotgun (WGS) entry which is preliminary data.</text>
</comment>
<sequence length="482" mass="53028">MDSESPVSVLPTAQLVTYLGKLGISRAGLDSVWEKEVTGGMLCEFCEEDIRDVFTEFKDRFRVRKLLRDLADKPASRLKPAPQSSGQQQLEEKSAASGRSHDSPRPRTSPSVEAASSALMRLSSSEYSFSGTTSTRTVSGKHISGRRASEVIDLDDVQVKSECEDTYSAKRQRVEDALGIPPHIPAAHSYNLLQSSSGLLSGQHSAMNSFLPPSPLSVFLNKPEFHPAFGGTMSPSLRPAGYAHSQDQQRTATFSGGEDQALCLKKSPQRPPSAVQVRRDTASPTTQPSSTTPDYLGSLETRHLDLASVLSMGQLATKYTAQEILSKKSQRSRPNGAQKLGSILIRNAAQQANLWSDPPHLRSISQPQRQEFLNSVYRIAPHIRDYEHLLWQRLSETLQNRRKYLLDKKLGKRGFPSSGQSAASSSSSQHDLGDFSEWQVTSMQGHLGSMGEDSQDDVNILKEVVAAHAYSEDRPIKQEPLE</sequence>
<organism evidence="2 3">
    <name type="scientific">Littorina saxatilis</name>
    <dbReference type="NCBI Taxonomy" id="31220"/>
    <lineage>
        <taxon>Eukaryota</taxon>
        <taxon>Metazoa</taxon>
        <taxon>Spiralia</taxon>
        <taxon>Lophotrochozoa</taxon>
        <taxon>Mollusca</taxon>
        <taxon>Gastropoda</taxon>
        <taxon>Caenogastropoda</taxon>
        <taxon>Littorinimorpha</taxon>
        <taxon>Littorinoidea</taxon>
        <taxon>Littorinidae</taxon>
        <taxon>Littorina</taxon>
    </lineage>
</organism>
<feature type="region of interest" description="Disordered" evidence="1">
    <location>
        <begin position="74"/>
        <end position="116"/>
    </location>
</feature>
<name>A0AAN9GDH4_9CAEN</name>
<dbReference type="Proteomes" id="UP001374579">
    <property type="component" value="Unassembled WGS sequence"/>
</dbReference>
<evidence type="ECO:0000313" key="2">
    <source>
        <dbReference type="EMBL" id="KAK7105018.1"/>
    </source>
</evidence>
<protein>
    <submittedName>
        <fullName evidence="2">Uncharacterized protein</fullName>
    </submittedName>
</protein>
<feature type="region of interest" description="Disordered" evidence="1">
    <location>
        <begin position="414"/>
        <end position="435"/>
    </location>
</feature>
<feature type="compositionally biased region" description="Low complexity" evidence="1">
    <location>
        <begin position="417"/>
        <end position="429"/>
    </location>
</feature>
<accession>A0AAN9GDH4</accession>
<dbReference type="AlphaFoldDB" id="A0AAN9GDH4"/>
<proteinExistence type="predicted"/>
<feature type="region of interest" description="Disordered" evidence="1">
    <location>
        <begin position="230"/>
        <end position="297"/>
    </location>
</feature>
<feature type="compositionally biased region" description="Polar residues" evidence="1">
    <location>
        <begin position="245"/>
        <end position="254"/>
    </location>
</feature>
<dbReference type="EMBL" id="JBAMIC010000008">
    <property type="protein sequence ID" value="KAK7105018.1"/>
    <property type="molecule type" value="Genomic_DNA"/>
</dbReference>
<reference evidence="2 3" key="1">
    <citation type="submission" date="2024-02" db="EMBL/GenBank/DDBJ databases">
        <title>Chromosome-scale genome assembly of the rough periwinkle Littorina saxatilis.</title>
        <authorList>
            <person name="De Jode A."/>
            <person name="Faria R."/>
            <person name="Formenti G."/>
            <person name="Sims Y."/>
            <person name="Smith T.P."/>
            <person name="Tracey A."/>
            <person name="Wood J.M.D."/>
            <person name="Zagrodzka Z.B."/>
            <person name="Johannesson K."/>
            <person name="Butlin R.K."/>
            <person name="Leder E.H."/>
        </authorList>
    </citation>
    <scope>NUCLEOTIDE SEQUENCE [LARGE SCALE GENOMIC DNA]</scope>
    <source>
        <strain evidence="2">Snail1</strain>
        <tissue evidence="2">Muscle</tissue>
    </source>
</reference>
<evidence type="ECO:0000256" key="1">
    <source>
        <dbReference type="SAM" id="MobiDB-lite"/>
    </source>
</evidence>